<dbReference type="InterPro" id="IPR051124">
    <property type="entry name" value="Phosphate_Transport_Permease"/>
</dbReference>
<evidence type="ECO:0000256" key="4">
    <source>
        <dbReference type="ARBA" id="ARBA00022475"/>
    </source>
</evidence>
<feature type="transmembrane region" description="Helical" evidence="9">
    <location>
        <begin position="68"/>
        <end position="86"/>
    </location>
</feature>
<dbReference type="SUPFAM" id="SSF161098">
    <property type="entry name" value="MetI-like"/>
    <property type="match status" value="2"/>
</dbReference>
<feature type="domain" description="ABC transmembrane type-1" evidence="10">
    <location>
        <begin position="97"/>
        <end position="313"/>
    </location>
</feature>
<dbReference type="AlphaFoldDB" id="A0A0H3XLX6"/>
<feature type="transmembrane region" description="Helical" evidence="9">
    <location>
        <begin position="40"/>
        <end position="62"/>
    </location>
</feature>
<name>A0A0H3XLX6_9MOLU</name>
<keyword evidence="3" id="KW-0813">Transport</keyword>
<evidence type="ECO:0000256" key="2">
    <source>
        <dbReference type="ARBA" id="ARBA00007069"/>
    </source>
</evidence>
<feature type="transmembrane region" description="Helical" evidence="9">
    <location>
        <begin position="98"/>
        <end position="122"/>
    </location>
</feature>
<evidence type="ECO:0000256" key="3">
    <source>
        <dbReference type="ARBA" id="ARBA00022448"/>
    </source>
</evidence>
<feature type="transmembrane region" description="Helical" evidence="9">
    <location>
        <begin position="412"/>
        <end position="445"/>
    </location>
</feature>
<keyword evidence="8 9" id="KW-0472">Membrane</keyword>
<protein>
    <recommendedName>
        <fullName evidence="9">Phosphate transport system permease protein PstA</fullName>
    </recommendedName>
</protein>
<feature type="transmembrane region" description="Helical" evidence="9">
    <location>
        <begin position="366"/>
        <end position="392"/>
    </location>
</feature>
<dbReference type="GO" id="GO:0005315">
    <property type="term" value="F:phosphate transmembrane transporter activity"/>
    <property type="evidence" value="ECO:0007669"/>
    <property type="project" value="InterPro"/>
</dbReference>
<dbReference type="InterPro" id="IPR000515">
    <property type="entry name" value="MetI-like"/>
</dbReference>
<proteinExistence type="inferred from homology"/>
<gene>
    <name evidence="11" type="primary">pstA</name>
    <name evidence="11" type="ORF">SERIO_v1c10280</name>
</gene>
<organism evidence="11 12">
    <name type="scientific">Spiroplasma eriocheiris</name>
    <dbReference type="NCBI Taxonomy" id="315358"/>
    <lineage>
        <taxon>Bacteria</taxon>
        <taxon>Bacillati</taxon>
        <taxon>Mycoplasmatota</taxon>
        <taxon>Mollicutes</taxon>
        <taxon>Entomoplasmatales</taxon>
        <taxon>Spiroplasmataceae</taxon>
        <taxon>Spiroplasma</taxon>
    </lineage>
</organism>
<dbReference type="NCBIfam" id="TIGR00974">
    <property type="entry name" value="3a0107s02c"/>
    <property type="match status" value="1"/>
</dbReference>
<feature type="transmembrane region" description="Helical" evidence="9">
    <location>
        <begin position="134"/>
        <end position="160"/>
    </location>
</feature>
<keyword evidence="4 9" id="KW-1003">Cell membrane</keyword>
<evidence type="ECO:0000256" key="1">
    <source>
        <dbReference type="ARBA" id="ARBA00004651"/>
    </source>
</evidence>
<dbReference type="PATRIC" id="fig|743698.3.peg.1038"/>
<reference evidence="12" key="2">
    <citation type="submission" date="2015-06" db="EMBL/GenBank/DDBJ databases">
        <title>Complete genome sequence of Spiroplasma eriocheiris TDA-040725-5 (DSM 21848).</title>
        <authorList>
            <person name="Lo W.-S."/>
            <person name="Kuo C.-H."/>
        </authorList>
    </citation>
    <scope>NUCLEOTIDE SEQUENCE [LARGE SCALE GENOMIC DNA]</scope>
    <source>
        <strain evidence="12">TDA-040725-5</strain>
    </source>
</reference>
<evidence type="ECO:0000256" key="8">
    <source>
        <dbReference type="ARBA" id="ARBA00023136"/>
    </source>
</evidence>
<keyword evidence="12" id="KW-1185">Reference proteome</keyword>
<feature type="transmembrane region" description="Helical" evidence="9">
    <location>
        <begin position="607"/>
        <end position="629"/>
    </location>
</feature>
<evidence type="ECO:0000256" key="7">
    <source>
        <dbReference type="ARBA" id="ARBA00022989"/>
    </source>
</evidence>
<sequence length="693" mass="76693">MKNNEVANKRNFKTWLSDLKYKFLNNFKGRKQLTDFGSKLLIYFFGILTVIILLVLVGFIIYKSVYFFQNYAGGFWGFLSGGSWIANNNDFGIWKIIISTFFVLLFSLAIAIPLTIFSSLFICEYLSPKWKRRVIGIVQLLAGIPSVVFGLFALSILGPLFMLLGAPAEANLLVTSITLAFMSLPIMISLSINAIDNVPEAYRFGSLALGLSKTNTTYRIVFRSAYFKIITAVMMGMARIIGETMAVMMICGNAPDGLKLNSGFLNFIFSSIATLASTIGLEMLENSGPMHESALYAIGLILFMIVCVINIIVVSSQASRKRKMTRHTKRPGKPLVLSKAYSPEKINGIFYEKIEKKRRWSKVGDGIGIFFMISSTVIVVAFTLTIIISIIVKGLFGMVWHDLISTSTYNEGAGILATFLVTLLLVICSMIFAIPLSMFVAIYLNEYAQPTSFLTKAVRFAIDVLASTPSIIYGTFGLAFFIGVCHLPLSILAAGLTLTIVILPIMIRSIEDSLSGVDNALRQASLALGASKTATTVKVVIPNALPGIMTAIILAMGRIIGESAPVYLTLGTAVRLPIAGFMSPGASMTTEILMLWKEGATADAMRVMYELAFVIMVLILIINGCASLISKKFAPGYHRIPLKEKWKLRIKLIKNFNYKEYCLKKIDNLNYYWKKITAKFSRRKNKKDQDRGE</sequence>
<dbReference type="PROSITE" id="PS50928">
    <property type="entry name" value="ABC_TM1"/>
    <property type="match status" value="2"/>
</dbReference>
<feature type="transmembrane region" description="Helical" evidence="9">
    <location>
        <begin position="487"/>
        <end position="507"/>
    </location>
</feature>
<evidence type="ECO:0000256" key="6">
    <source>
        <dbReference type="ARBA" id="ARBA00022692"/>
    </source>
</evidence>
<dbReference type="KEGG" id="seri:SERIO_v1c10280"/>
<dbReference type="InterPro" id="IPR005672">
    <property type="entry name" value="Phosphate_PstA"/>
</dbReference>
<keyword evidence="6 9" id="KW-0812">Transmembrane</keyword>
<dbReference type="CDD" id="cd06261">
    <property type="entry name" value="TM_PBP2"/>
    <property type="match status" value="2"/>
</dbReference>
<feature type="transmembrane region" description="Helical" evidence="9">
    <location>
        <begin position="293"/>
        <end position="314"/>
    </location>
</feature>
<feature type="transmembrane region" description="Helical" evidence="9">
    <location>
        <begin position="225"/>
        <end position="251"/>
    </location>
</feature>
<feature type="transmembrane region" description="Helical" evidence="9">
    <location>
        <begin position="263"/>
        <end position="281"/>
    </location>
</feature>
<dbReference type="Gene3D" id="1.10.3720.10">
    <property type="entry name" value="MetI-like"/>
    <property type="match status" value="2"/>
</dbReference>
<dbReference type="RefSeq" id="WP_047791777.1">
    <property type="nucleotide sequence ID" value="NZ_CP011856.1"/>
</dbReference>
<keyword evidence="5" id="KW-0592">Phosphate transport</keyword>
<evidence type="ECO:0000313" key="11">
    <source>
        <dbReference type="EMBL" id="AKM54584.1"/>
    </source>
</evidence>
<dbReference type="InterPro" id="IPR035906">
    <property type="entry name" value="MetI-like_sf"/>
</dbReference>
<dbReference type="Proteomes" id="UP000035661">
    <property type="component" value="Chromosome"/>
</dbReference>
<evidence type="ECO:0000256" key="5">
    <source>
        <dbReference type="ARBA" id="ARBA00022592"/>
    </source>
</evidence>
<evidence type="ECO:0000259" key="10">
    <source>
        <dbReference type="PROSITE" id="PS50928"/>
    </source>
</evidence>
<reference evidence="11 12" key="1">
    <citation type="journal article" date="2015" name="Genome Biol. Evol.">
        <title>Found and Lost: The Fates of Horizontally Acquired Genes in Arthropod-Symbiotic Spiroplasma.</title>
        <authorList>
            <person name="Lo W.S."/>
            <person name="Gasparich G.E."/>
            <person name="Kuo C.H."/>
        </authorList>
    </citation>
    <scope>NUCLEOTIDE SEQUENCE [LARGE SCALE GENOMIC DNA]</scope>
    <source>
        <strain evidence="12">TDA-040725-5</strain>
    </source>
</reference>
<accession>A0A0H3XLX6</accession>
<comment type="caution">
    <text evidence="9">Lacks conserved residue(s) required for the propagation of feature annotation.</text>
</comment>
<dbReference type="Pfam" id="PF00528">
    <property type="entry name" value="BPD_transp_1"/>
    <property type="match status" value="2"/>
</dbReference>
<dbReference type="PANTHER" id="PTHR30425">
    <property type="entry name" value="PHOSPHATE TRANSPORT SYSTEM PERMEASE PROTEIN PST"/>
    <property type="match status" value="1"/>
</dbReference>
<dbReference type="STRING" id="315358.SERIO_v1c10280"/>
<dbReference type="GO" id="GO:0005886">
    <property type="term" value="C:plasma membrane"/>
    <property type="evidence" value="ECO:0007669"/>
    <property type="project" value="UniProtKB-SubCell"/>
</dbReference>
<evidence type="ECO:0000313" key="12">
    <source>
        <dbReference type="Proteomes" id="UP000035661"/>
    </source>
</evidence>
<dbReference type="PANTHER" id="PTHR30425:SF1">
    <property type="entry name" value="PHOSPHATE TRANSPORT SYSTEM PERMEASE PROTEIN PSTC"/>
    <property type="match status" value="1"/>
</dbReference>
<feature type="transmembrane region" description="Helical" evidence="9">
    <location>
        <begin position="457"/>
        <end position="481"/>
    </location>
</feature>
<comment type="similarity">
    <text evidence="2 9">Belongs to the binding-protein-dependent transport system permease family. CysTW subfamily.</text>
</comment>
<comment type="subcellular location">
    <subcellularLocation>
        <location evidence="1 9">Cell membrane</location>
        <topology evidence="1 9">Multi-pass membrane protein</topology>
    </subcellularLocation>
</comment>
<dbReference type="EMBL" id="CP011856">
    <property type="protein sequence ID" value="AKM54584.1"/>
    <property type="molecule type" value="Genomic_DNA"/>
</dbReference>
<evidence type="ECO:0000256" key="9">
    <source>
        <dbReference type="RuleBase" id="RU363043"/>
    </source>
</evidence>
<keyword evidence="7 9" id="KW-1133">Transmembrane helix</keyword>
<feature type="transmembrane region" description="Helical" evidence="9">
    <location>
        <begin position="172"/>
        <end position="195"/>
    </location>
</feature>
<feature type="domain" description="ABC transmembrane type-1" evidence="10">
    <location>
        <begin position="419"/>
        <end position="626"/>
    </location>
</feature>
<dbReference type="GO" id="GO:0035435">
    <property type="term" value="P:phosphate ion transmembrane transport"/>
    <property type="evidence" value="ECO:0007669"/>
    <property type="project" value="InterPro"/>
</dbReference>